<organism evidence="2 3">
    <name type="scientific">Pseudomonas violetae</name>
    <dbReference type="NCBI Taxonomy" id="2915813"/>
    <lineage>
        <taxon>Bacteria</taxon>
        <taxon>Pseudomonadati</taxon>
        <taxon>Pseudomonadota</taxon>
        <taxon>Gammaproteobacteria</taxon>
        <taxon>Pseudomonadales</taxon>
        <taxon>Pseudomonadaceae</taxon>
        <taxon>Pseudomonas</taxon>
    </lineage>
</organism>
<protein>
    <submittedName>
        <fullName evidence="2">Uncharacterized protein</fullName>
    </submittedName>
</protein>
<proteinExistence type="predicted"/>
<reference evidence="2 3" key="1">
    <citation type="submission" date="2022-02" db="EMBL/GenBank/DDBJ databases">
        <title>Comparative genomics of the first Antarctic Pseudomonas spp. capable of biotransforming 2,4,6-Trinitrotoluene.</title>
        <authorList>
            <person name="Cabrera M.A."/>
            <person name="Marquez S.L."/>
            <person name="Perez-Donoso J.M."/>
        </authorList>
    </citation>
    <scope>NUCLEOTIDE SEQUENCE [LARGE SCALE GENOMIC DNA]</scope>
    <source>
        <strain evidence="2 3">TNT19</strain>
    </source>
</reference>
<evidence type="ECO:0000313" key="3">
    <source>
        <dbReference type="Proteomes" id="UP001299876"/>
    </source>
</evidence>
<evidence type="ECO:0000256" key="1">
    <source>
        <dbReference type="SAM" id="SignalP"/>
    </source>
</evidence>
<name>A0ABT0EST6_9PSED</name>
<feature type="signal peptide" evidence="1">
    <location>
        <begin position="1"/>
        <end position="26"/>
    </location>
</feature>
<accession>A0ABT0EST6</accession>
<keyword evidence="1" id="KW-0732">Signal</keyword>
<gene>
    <name evidence="2" type="ORF">L9059_01040</name>
</gene>
<dbReference type="Proteomes" id="UP001299876">
    <property type="component" value="Unassembled WGS sequence"/>
</dbReference>
<sequence>MACKKLLFIPLLVAIGSSVAVTSAIAGPSLWVSADRVERHTCPSDKCGVVGNLMFREGVEVFEAKGSWVRITKPYSASCANGISEYVKSGKDTCDHANGIKNGLFAEWVSTASLRKARPSDPGEGASGDDALVSQSDDYGRYRSQFSKAARQMIDEGTCTAADFEEMGGWMASPNKGVGVYFTYCGGMKTSNRLYLDVATGKVSR</sequence>
<feature type="chain" id="PRO_5046899850" evidence="1">
    <location>
        <begin position="27"/>
        <end position="205"/>
    </location>
</feature>
<dbReference type="EMBL" id="JAKNRW010000001">
    <property type="protein sequence ID" value="MCK1788797.1"/>
    <property type="molecule type" value="Genomic_DNA"/>
</dbReference>
<evidence type="ECO:0000313" key="2">
    <source>
        <dbReference type="EMBL" id="MCK1788797.1"/>
    </source>
</evidence>
<dbReference type="RefSeq" id="WP_247286022.1">
    <property type="nucleotide sequence ID" value="NZ_JAKNRW010000001.1"/>
</dbReference>
<keyword evidence="3" id="KW-1185">Reference proteome</keyword>
<comment type="caution">
    <text evidence="2">The sequence shown here is derived from an EMBL/GenBank/DDBJ whole genome shotgun (WGS) entry which is preliminary data.</text>
</comment>